<dbReference type="PANTHER" id="PTHR43544:SF7">
    <property type="entry name" value="NADB-LER2"/>
    <property type="match status" value="1"/>
</dbReference>
<keyword evidence="2" id="KW-0560">Oxidoreductase</keyword>
<dbReference type="Proteomes" id="UP000807504">
    <property type="component" value="Unassembled WGS sequence"/>
</dbReference>
<dbReference type="Pfam" id="PF00106">
    <property type="entry name" value="adh_short"/>
    <property type="match status" value="1"/>
</dbReference>
<dbReference type="InterPro" id="IPR002347">
    <property type="entry name" value="SDR_fam"/>
</dbReference>
<protein>
    <submittedName>
        <fullName evidence="3">Putative oxidoreductase C663.06c like protein</fullName>
    </submittedName>
</protein>
<evidence type="ECO:0000313" key="4">
    <source>
        <dbReference type="Proteomes" id="UP000807504"/>
    </source>
</evidence>
<dbReference type="GO" id="GO:0016491">
    <property type="term" value="F:oxidoreductase activity"/>
    <property type="evidence" value="ECO:0007669"/>
    <property type="project" value="UniProtKB-KW"/>
</dbReference>
<dbReference type="AlphaFoldDB" id="A0A8T0EEV2"/>
<dbReference type="Gene3D" id="3.40.50.720">
    <property type="entry name" value="NAD(P)-binding Rossmann-like Domain"/>
    <property type="match status" value="1"/>
</dbReference>
<dbReference type="EMBL" id="JABXBU010002228">
    <property type="protein sequence ID" value="KAF8771536.1"/>
    <property type="molecule type" value="Genomic_DNA"/>
</dbReference>
<dbReference type="PANTHER" id="PTHR43544">
    <property type="entry name" value="SHORT-CHAIN DEHYDROGENASE/REDUCTASE"/>
    <property type="match status" value="1"/>
</dbReference>
<comment type="caution">
    <text evidence="3">The sequence shown here is derived from an EMBL/GenBank/DDBJ whole genome shotgun (WGS) entry which is preliminary data.</text>
</comment>
<dbReference type="InterPro" id="IPR036291">
    <property type="entry name" value="NAD(P)-bd_dom_sf"/>
</dbReference>
<evidence type="ECO:0000256" key="1">
    <source>
        <dbReference type="ARBA" id="ARBA00022857"/>
    </source>
</evidence>
<dbReference type="CDD" id="cd05325">
    <property type="entry name" value="carb_red_sniffer_like_SDR_c"/>
    <property type="match status" value="1"/>
</dbReference>
<dbReference type="SUPFAM" id="SSF51735">
    <property type="entry name" value="NAD(P)-binding Rossmann-fold domains"/>
    <property type="match status" value="1"/>
</dbReference>
<evidence type="ECO:0000256" key="2">
    <source>
        <dbReference type="ARBA" id="ARBA00023002"/>
    </source>
</evidence>
<reference evidence="3" key="2">
    <citation type="submission" date="2020-06" db="EMBL/GenBank/DDBJ databases">
        <authorList>
            <person name="Sheffer M."/>
        </authorList>
    </citation>
    <scope>NUCLEOTIDE SEQUENCE</scope>
</reference>
<accession>A0A8T0EEV2</accession>
<reference evidence="3" key="1">
    <citation type="journal article" date="2020" name="bioRxiv">
        <title>Chromosome-level reference genome of the European wasp spider Argiope bruennichi: a resource for studies on range expansion and evolutionary adaptation.</title>
        <authorList>
            <person name="Sheffer M.M."/>
            <person name="Hoppe A."/>
            <person name="Krehenwinkel H."/>
            <person name="Uhl G."/>
            <person name="Kuss A.W."/>
            <person name="Jensen L."/>
            <person name="Jensen C."/>
            <person name="Gillespie R.G."/>
            <person name="Hoff K.J."/>
            <person name="Prost S."/>
        </authorList>
    </citation>
    <scope>NUCLEOTIDE SEQUENCE</scope>
</reference>
<dbReference type="PRINTS" id="PR00081">
    <property type="entry name" value="GDHRDH"/>
</dbReference>
<dbReference type="InterPro" id="IPR051468">
    <property type="entry name" value="Fungal_SecMetab_SDRs"/>
</dbReference>
<keyword evidence="4" id="KW-1185">Reference proteome</keyword>
<dbReference type="GO" id="GO:0005737">
    <property type="term" value="C:cytoplasm"/>
    <property type="evidence" value="ECO:0007669"/>
    <property type="project" value="TreeGrafter"/>
</dbReference>
<sequence>MEVESVLVTGANRGIGLEFVKQLVKLPKPPRFIFATFRNESTAKALQEIQDEAKQTEVVLIKMDVTEAEDIDKAQKLIEEKVGDSGLNLLINNAGVLRYQNFFDITEEDMLFHFRNNAIAPVMVLKKMFPLLQKAAARKMGGMSVSRAAVLNIAAFLGSVTELTETYPEKWLTVMSYRTSKAALNMAMRVVALTVKDQGVLVVNMCPGWVKTDMGTENGLLEIADSVSSMMETLARLDESHQGVFVNRKGKTIPF</sequence>
<proteinExistence type="predicted"/>
<gene>
    <name evidence="3" type="ORF">HNY73_018943</name>
</gene>
<organism evidence="3 4">
    <name type="scientific">Argiope bruennichi</name>
    <name type="common">Wasp spider</name>
    <name type="synonym">Aranea bruennichi</name>
    <dbReference type="NCBI Taxonomy" id="94029"/>
    <lineage>
        <taxon>Eukaryota</taxon>
        <taxon>Metazoa</taxon>
        <taxon>Ecdysozoa</taxon>
        <taxon>Arthropoda</taxon>
        <taxon>Chelicerata</taxon>
        <taxon>Arachnida</taxon>
        <taxon>Araneae</taxon>
        <taxon>Araneomorphae</taxon>
        <taxon>Entelegynae</taxon>
        <taxon>Araneoidea</taxon>
        <taxon>Araneidae</taxon>
        <taxon>Argiope</taxon>
    </lineage>
</organism>
<name>A0A8T0EEV2_ARGBR</name>
<keyword evidence="1" id="KW-0521">NADP</keyword>
<evidence type="ECO:0000313" key="3">
    <source>
        <dbReference type="EMBL" id="KAF8771536.1"/>
    </source>
</evidence>